<feature type="transmembrane region" description="Helical" evidence="1">
    <location>
        <begin position="188"/>
        <end position="204"/>
    </location>
</feature>
<accession>A0ABT4A0W9</accession>
<name>A0ABT4A0W9_9BACT</name>
<feature type="transmembrane region" description="Helical" evidence="1">
    <location>
        <begin position="70"/>
        <end position="89"/>
    </location>
</feature>
<feature type="transmembrane region" description="Helical" evidence="1">
    <location>
        <begin position="265"/>
        <end position="284"/>
    </location>
</feature>
<dbReference type="EMBL" id="JAPNKA010000001">
    <property type="protein sequence ID" value="MCY1075282.1"/>
    <property type="molecule type" value="Genomic_DNA"/>
</dbReference>
<comment type="caution">
    <text evidence="2">The sequence shown here is derived from an EMBL/GenBank/DDBJ whole genome shotgun (WGS) entry which is preliminary data.</text>
</comment>
<feature type="transmembrane region" description="Helical" evidence="1">
    <location>
        <begin position="96"/>
        <end position="116"/>
    </location>
</feature>
<keyword evidence="1" id="KW-1133">Transmembrane helix</keyword>
<dbReference type="RefSeq" id="WP_267534223.1">
    <property type="nucleotide sequence ID" value="NZ_JAPNKA010000001.1"/>
</dbReference>
<proteinExistence type="predicted"/>
<evidence type="ECO:0008006" key="4">
    <source>
        <dbReference type="Google" id="ProtNLM"/>
    </source>
</evidence>
<feature type="transmembrane region" description="Helical" evidence="1">
    <location>
        <begin position="296"/>
        <end position="319"/>
    </location>
</feature>
<sequence>MSQEPQAAPVSSHEPWKTVILLVAWGCFAAWCMNGIPPSVDLPAHAAQMQTLAELVRGNPQVSALYEAHIPLGYGLPIWLFLPVTLLTNGAFAARLAAWTGLMLFPLSHLAFARVLRRPSWTVVFGFPLAFNISYWFGFLPSFFSLPLALLSLALYLHALRGTGRAVGAVGAVVGLALLSTAAMLSHLVAFGALCVGVAALALTSDSRRRAVGLAAAGLALPLALCAARVVTLASRAVTPGNHLPTDYGWGSHFNWLLRNYRPEGRLAVVGPVLITLVFVVAYLRHRREEPRAPWLLFLSLGALFLVTPKAISGAWLIHVRLPVLAGVVALVLVDPARIARPVRALMLLVVVASLAETARYHWRFKQEVEGLETLVASPPPPGVHGYLSLAGNRSRGSRLVYLEHLGQWWTATQGGVGHHFFADADHLPVRFRPGRSLPMWMDASSVSVEQVAPFNSLLVYGDGSLPGALAGFEETGRAGSWRRLERR</sequence>
<evidence type="ECO:0000313" key="3">
    <source>
        <dbReference type="Proteomes" id="UP001207654"/>
    </source>
</evidence>
<gene>
    <name evidence="2" type="ORF">OV287_12330</name>
</gene>
<reference evidence="2 3" key="1">
    <citation type="submission" date="2022-11" db="EMBL/GenBank/DDBJ databases">
        <title>Minimal conservation of predation-associated metabolite biosynthetic gene clusters underscores biosynthetic potential of Myxococcota including descriptions for ten novel species: Archangium lansinium sp. nov., Myxococcus landrumus sp. nov., Nannocystis bai.</title>
        <authorList>
            <person name="Ahearne A."/>
            <person name="Stevens C."/>
            <person name="Phillips K."/>
        </authorList>
    </citation>
    <scope>NUCLEOTIDE SEQUENCE [LARGE SCALE GENOMIC DNA]</scope>
    <source>
        <strain evidence="2 3">MIWBW</strain>
    </source>
</reference>
<feature type="transmembrane region" description="Helical" evidence="1">
    <location>
        <begin position="164"/>
        <end position="182"/>
    </location>
</feature>
<feature type="transmembrane region" description="Helical" evidence="1">
    <location>
        <begin position="211"/>
        <end position="231"/>
    </location>
</feature>
<dbReference type="Proteomes" id="UP001207654">
    <property type="component" value="Unassembled WGS sequence"/>
</dbReference>
<evidence type="ECO:0000256" key="1">
    <source>
        <dbReference type="SAM" id="Phobius"/>
    </source>
</evidence>
<keyword evidence="1" id="KW-0472">Membrane</keyword>
<keyword evidence="1" id="KW-0812">Transmembrane</keyword>
<protein>
    <recommendedName>
        <fullName evidence="4">Glycosyltransferase RgtA/B/C/D-like domain-containing protein</fullName>
    </recommendedName>
</protein>
<organism evidence="2 3">
    <name type="scientific">Archangium lansingense</name>
    <dbReference type="NCBI Taxonomy" id="2995310"/>
    <lineage>
        <taxon>Bacteria</taxon>
        <taxon>Pseudomonadati</taxon>
        <taxon>Myxococcota</taxon>
        <taxon>Myxococcia</taxon>
        <taxon>Myxococcales</taxon>
        <taxon>Cystobacterineae</taxon>
        <taxon>Archangiaceae</taxon>
        <taxon>Archangium</taxon>
    </lineage>
</organism>
<keyword evidence="3" id="KW-1185">Reference proteome</keyword>
<feature type="transmembrane region" description="Helical" evidence="1">
    <location>
        <begin position="136"/>
        <end position="157"/>
    </location>
</feature>
<evidence type="ECO:0000313" key="2">
    <source>
        <dbReference type="EMBL" id="MCY1075282.1"/>
    </source>
</evidence>